<proteinExistence type="predicted"/>
<dbReference type="Pfam" id="PF06161">
    <property type="entry name" value="DUF975"/>
    <property type="match status" value="1"/>
</dbReference>
<dbReference type="PANTHER" id="PTHR40076:SF1">
    <property type="entry name" value="MEMBRANE PROTEIN"/>
    <property type="match status" value="1"/>
</dbReference>
<evidence type="ECO:0000313" key="2">
    <source>
        <dbReference type="EMBL" id="MZL60570.1"/>
    </source>
</evidence>
<feature type="transmembrane region" description="Helical" evidence="1">
    <location>
        <begin position="157"/>
        <end position="175"/>
    </location>
</feature>
<accession>A0A6L8TBJ0</accession>
<feature type="transmembrane region" description="Helical" evidence="1">
    <location>
        <begin position="217"/>
        <end position="236"/>
    </location>
</feature>
<keyword evidence="1" id="KW-0472">Membrane</keyword>
<evidence type="ECO:0000313" key="3">
    <source>
        <dbReference type="Proteomes" id="UP000473323"/>
    </source>
</evidence>
<dbReference type="Proteomes" id="UP000473323">
    <property type="component" value="Unassembled WGS sequence"/>
</dbReference>
<reference evidence="2 3" key="1">
    <citation type="journal article" date="2019" name="Nat. Med.">
        <title>A library of human gut bacterial isolates paired with longitudinal multiomics data enables mechanistic microbiome research.</title>
        <authorList>
            <person name="Poyet M."/>
            <person name="Groussin M."/>
            <person name="Gibbons S.M."/>
            <person name="Avila-Pacheco J."/>
            <person name="Jiang X."/>
            <person name="Kearney S.M."/>
            <person name="Perrotta A.R."/>
            <person name="Berdy B."/>
            <person name="Zhao S."/>
            <person name="Lieberman T.D."/>
            <person name="Swanson P.K."/>
            <person name="Smith M."/>
            <person name="Roesemann S."/>
            <person name="Alexander J.E."/>
            <person name="Rich S.A."/>
            <person name="Livny J."/>
            <person name="Vlamakis H."/>
            <person name="Clish C."/>
            <person name="Bullock K."/>
            <person name="Deik A."/>
            <person name="Scott J."/>
            <person name="Pierce K.A."/>
            <person name="Xavier R.J."/>
            <person name="Alm E.J."/>
        </authorList>
    </citation>
    <scope>NUCLEOTIDE SEQUENCE [LARGE SCALE GENOMIC DNA]</scope>
    <source>
        <strain evidence="2 3">BIOML-A4</strain>
    </source>
</reference>
<dbReference type="InterPro" id="IPR010380">
    <property type="entry name" value="DUF975"/>
</dbReference>
<name>A0A6L8TBJ0_9FIRM</name>
<evidence type="ECO:0000256" key="1">
    <source>
        <dbReference type="SAM" id="Phobius"/>
    </source>
</evidence>
<comment type="caution">
    <text evidence="2">The sequence shown here is derived from an EMBL/GenBank/DDBJ whole genome shotgun (WGS) entry which is preliminary data.</text>
</comment>
<feature type="transmembrane region" description="Helical" evidence="1">
    <location>
        <begin position="85"/>
        <end position="111"/>
    </location>
</feature>
<keyword evidence="1" id="KW-1133">Transmembrane helix</keyword>
<protein>
    <submittedName>
        <fullName evidence="2">DUF975 family protein</fullName>
    </submittedName>
</protein>
<keyword evidence="1" id="KW-0812">Transmembrane</keyword>
<organism evidence="2 3">
    <name type="scientific">Blautia massiliensis</name>
    <name type="common">ex Durand et al. 2017</name>
    <dbReference type="NCBI Taxonomy" id="1737424"/>
    <lineage>
        <taxon>Bacteria</taxon>
        <taxon>Bacillati</taxon>
        <taxon>Bacillota</taxon>
        <taxon>Clostridia</taxon>
        <taxon>Lachnospirales</taxon>
        <taxon>Lachnospiraceae</taxon>
        <taxon>Blautia</taxon>
    </lineage>
</organism>
<dbReference type="AlphaFoldDB" id="A0A6L8TBJ0"/>
<sequence>MNEQKISWKRSDLKWRGKQAFKKNYWSAVLVSLVLAIVMATGGSGAATGSAGNVVSPDYGVTTYRLGTDINGVTSYVSHVFRSPLAVLFALLSASAVVAVALIGILFHFFVGNVLEVGGRDFYIENLYSVPGPGKLLSVFRSGNYGNIVKTMFLRDLYLVLWTLLFIIPGVVKSYEYKMIPYLLAEYPDMSTKEVFAKSREMMNGQKMDTFILDLSFIPWSVLSAITAGIAGLFYVSPYKDATYAELYDTLAAGMPGNGQQVYEDENSGIYG</sequence>
<gene>
    <name evidence="2" type="ORF">GT694_00590</name>
</gene>
<dbReference type="EMBL" id="WWVT01000001">
    <property type="protein sequence ID" value="MZL60570.1"/>
    <property type="molecule type" value="Genomic_DNA"/>
</dbReference>
<dbReference type="PANTHER" id="PTHR40076">
    <property type="entry name" value="MEMBRANE PROTEIN-RELATED"/>
    <property type="match status" value="1"/>
</dbReference>
<dbReference type="RefSeq" id="WP_110102201.1">
    <property type="nucleotide sequence ID" value="NZ_JAAIUM010000023.1"/>
</dbReference>